<dbReference type="InterPro" id="IPR011990">
    <property type="entry name" value="TPR-like_helical_dom_sf"/>
</dbReference>
<feature type="compositionally biased region" description="Polar residues" evidence="1">
    <location>
        <begin position="669"/>
        <end position="684"/>
    </location>
</feature>
<feature type="compositionally biased region" description="Polar residues" evidence="1">
    <location>
        <begin position="700"/>
        <end position="714"/>
    </location>
</feature>
<evidence type="ECO:0008006" key="4">
    <source>
        <dbReference type="Google" id="ProtNLM"/>
    </source>
</evidence>
<feature type="region of interest" description="Disordered" evidence="1">
    <location>
        <begin position="522"/>
        <end position="565"/>
    </location>
</feature>
<reference evidence="2 3" key="1">
    <citation type="journal article" date="2013" name="Curr. Biol.">
        <title>Shared signatures of parasitism and phylogenomics unite Cryptomycota and microsporidia.</title>
        <authorList>
            <person name="James T.Y."/>
            <person name="Pelin A."/>
            <person name="Bonen L."/>
            <person name="Ahrendt S."/>
            <person name="Sain D."/>
            <person name="Corradi N."/>
            <person name="Stajich J.E."/>
        </authorList>
    </citation>
    <scope>NUCLEOTIDE SEQUENCE [LARGE SCALE GENOMIC DNA]</scope>
    <source>
        <strain evidence="2 3">CSF55</strain>
    </source>
</reference>
<dbReference type="SUPFAM" id="SSF48452">
    <property type="entry name" value="TPR-like"/>
    <property type="match status" value="1"/>
</dbReference>
<feature type="compositionally biased region" description="Basic and acidic residues" evidence="1">
    <location>
        <begin position="647"/>
        <end position="662"/>
    </location>
</feature>
<feature type="compositionally biased region" description="Basic and acidic residues" evidence="1">
    <location>
        <begin position="625"/>
        <end position="634"/>
    </location>
</feature>
<dbReference type="Proteomes" id="UP000030755">
    <property type="component" value="Unassembled WGS sequence"/>
</dbReference>
<sequence length="714" mass="82736">MRESRQRCAYSSLKLLKKLYKAGSDTLTDEAASCLDIAKDCESNGDFLNAFRYRWYYHDIVGDETSARYGLAEAYRKIGMLDKALTIIKDLIKDLLRERNNSTAYLFDVYLTLGNIYFQKTGLTYYSPTDCNMAIDAYLKGLALGPTLERELIDQHEEFLKYLETRRDYFINLATLEMNRERYNEAAKYLENAFSVADRLIQKSRCSPVLVSIRCVIIKAKLQIAQGKYMEAKRTLMNSVYIEYIKKKFEKEYIFIEYLELLIKVLNYLREFDNAMAFVRVMIDISRIVCGEDSADYASSIELEEKIKSLKGLNIDKLTTETLNRLALDPNDPEFEHHLETLIAPIKEIGAIDKGIVLCEKLRALPLNERNKFIVYDQMDYEKSVEFYTKARRIAIDDLEKSSLDHDISEIMIKMGDRDRGISLLKQAYQICPKDNIEDQYQILFSLAKTDVEYEKSLNEFLKQINFNEDVSASVIQFVERIESTNYFSGRKQSNATSKLTVQPMTKAKKKFNNAELTLSEDLALEESSSDEDDEKPKTKKRKSVNSNNEENYEEIKERIPLLQDDDVDAIESDLKSNDGIWSSDEDVPINDIDIPTDNKVQQRYSRQNQRHTEIVISSSDDEMSTDRHMHVRDAPFLNDSQNHKSNLYERNKNEKSPSDRTKNHKSPTNKQNFIKRTSTNQEMTVEKSKSSNLLEKVKSASNNCTVKRQSQSQ</sequence>
<proteinExistence type="predicted"/>
<organism evidence="2 3">
    <name type="scientific">Rozella allomycis (strain CSF55)</name>
    <dbReference type="NCBI Taxonomy" id="988480"/>
    <lineage>
        <taxon>Eukaryota</taxon>
        <taxon>Fungi</taxon>
        <taxon>Fungi incertae sedis</taxon>
        <taxon>Cryptomycota</taxon>
        <taxon>Cryptomycota incertae sedis</taxon>
        <taxon>Rozella</taxon>
    </lineage>
</organism>
<dbReference type="Gene3D" id="1.25.40.10">
    <property type="entry name" value="Tetratricopeptide repeat domain"/>
    <property type="match status" value="2"/>
</dbReference>
<name>A0A075AP05_ROZAC</name>
<keyword evidence="3" id="KW-1185">Reference proteome</keyword>
<evidence type="ECO:0000313" key="2">
    <source>
        <dbReference type="EMBL" id="EPZ31649.1"/>
    </source>
</evidence>
<evidence type="ECO:0000256" key="1">
    <source>
        <dbReference type="SAM" id="MobiDB-lite"/>
    </source>
</evidence>
<feature type="region of interest" description="Disordered" evidence="1">
    <location>
        <begin position="577"/>
        <end position="714"/>
    </location>
</feature>
<protein>
    <recommendedName>
        <fullName evidence="4">Tetratricopeptide-like helical domain-containing protein</fullName>
    </recommendedName>
</protein>
<dbReference type="EMBL" id="KE561209">
    <property type="protein sequence ID" value="EPZ31649.1"/>
    <property type="molecule type" value="Genomic_DNA"/>
</dbReference>
<feature type="compositionally biased region" description="Acidic residues" evidence="1">
    <location>
        <begin position="523"/>
        <end position="534"/>
    </location>
</feature>
<dbReference type="AlphaFoldDB" id="A0A075AP05"/>
<accession>A0A075AP05</accession>
<gene>
    <name evidence="2" type="ORF">O9G_000128</name>
</gene>
<feature type="compositionally biased region" description="Polar residues" evidence="1">
    <location>
        <begin position="599"/>
        <end position="608"/>
    </location>
</feature>
<evidence type="ECO:0000313" key="3">
    <source>
        <dbReference type="Proteomes" id="UP000030755"/>
    </source>
</evidence>
<dbReference type="HOGENOM" id="CLU_386920_0_0_1"/>